<proteinExistence type="predicted"/>
<protein>
    <submittedName>
        <fullName evidence="1">Uncharacterized protein</fullName>
    </submittedName>
</protein>
<gene>
    <name evidence="1" type="ORF">MNB_SV-5-288</name>
</gene>
<reference evidence="1" key="1">
    <citation type="submission" date="2016-10" db="EMBL/GenBank/DDBJ databases">
        <authorList>
            <person name="de Groot N.N."/>
        </authorList>
    </citation>
    <scope>NUCLEOTIDE SEQUENCE</scope>
</reference>
<name>A0A1W1EBE3_9ZZZZ</name>
<accession>A0A1W1EBE3</accession>
<dbReference type="AlphaFoldDB" id="A0A1W1EBE3"/>
<organism evidence="1">
    <name type="scientific">hydrothermal vent metagenome</name>
    <dbReference type="NCBI Taxonomy" id="652676"/>
    <lineage>
        <taxon>unclassified sequences</taxon>
        <taxon>metagenomes</taxon>
        <taxon>ecological metagenomes</taxon>
    </lineage>
</organism>
<dbReference type="EMBL" id="FPKX01000004">
    <property type="protein sequence ID" value="SFZ97359.1"/>
    <property type="molecule type" value="Genomic_DNA"/>
</dbReference>
<sequence length="133" mass="15648">MILKRYKNEIIVLFSIILLISGHLYKSAQSEASVENQRNTKYAAREFKELISLKKRWADKTMSKKVEKLKRYASPEKVNWKKKGKKLSVTYKNLTAKELNKVLTTILNLAIQIEKLKIKNNQTSYNLELKCKW</sequence>
<evidence type="ECO:0000313" key="1">
    <source>
        <dbReference type="EMBL" id="SFZ97359.1"/>
    </source>
</evidence>